<dbReference type="Gene3D" id="3.40.250.10">
    <property type="entry name" value="Rhodanese-like domain"/>
    <property type="match status" value="2"/>
</dbReference>
<evidence type="ECO:0000313" key="6">
    <source>
        <dbReference type="Proteomes" id="UP001180840"/>
    </source>
</evidence>
<dbReference type="InterPro" id="IPR051126">
    <property type="entry name" value="Thiosulfate_sulfurtransferase"/>
</dbReference>
<keyword evidence="5" id="KW-0808">Transferase</keyword>
<keyword evidence="6" id="KW-1185">Reference proteome</keyword>
<dbReference type="PANTHER" id="PTHR43855">
    <property type="entry name" value="THIOSULFATE SULFURTRANSFERASE"/>
    <property type="match status" value="1"/>
</dbReference>
<dbReference type="Pfam" id="PF00581">
    <property type="entry name" value="Rhodanese"/>
    <property type="match status" value="2"/>
</dbReference>
<dbReference type="SUPFAM" id="SSF52821">
    <property type="entry name" value="Rhodanese/Cell cycle control phosphatase"/>
    <property type="match status" value="2"/>
</dbReference>
<dbReference type="PANTHER" id="PTHR43855:SF1">
    <property type="entry name" value="THIOSULFATE SULFURTRANSFERASE"/>
    <property type="match status" value="1"/>
</dbReference>
<reference evidence="5" key="1">
    <citation type="submission" date="2023-07" db="EMBL/GenBank/DDBJ databases">
        <title>Sequencing the genomes of 1000 actinobacteria strains.</title>
        <authorList>
            <person name="Klenk H.-P."/>
        </authorList>
    </citation>
    <scope>NUCLEOTIDE SEQUENCE</scope>
    <source>
        <strain evidence="5">DSM 107476</strain>
    </source>
</reference>
<dbReference type="PROSITE" id="PS50206">
    <property type="entry name" value="RHODANESE_3"/>
    <property type="match status" value="2"/>
</dbReference>
<keyword evidence="2" id="KW-0677">Repeat</keyword>
<evidence type="ECO:0000259" key="4">
    <source>
        <dbReference type="PROSITE" id="PS50206"/>
    </source>
</evidence>
<feature type="domain" description="Rhodanese" evidence="4">
    <location>
        <begin position="162"/>
        <end position="274"/>
    </location>
</feature>
<evidence type="ECO:0000256" key="2">
    <source>
        <dbReference type="ARBA" id="ARBA00022737"/>
    </source>
</evidence>
<dbReference type="EC" id="2.8.1.1" evidence="1"/>
<evidence type="ECO:0000313" key="5">
    <source>
        <dbReference type="EMBL" id="MDR7330369.1"/>
    </source>
</evidence>
<dbReference type="CDD" id="cd01448">
    <property type="entry name" value="TST_Repeat_1"/>
    <property type="match status" value="1"/>
</dbReference>
<name>A0ABU1ZZM3_9CORY</name>
<dbReference type="RefSeq" id="WP_290195990.1">
    <property type="nucleotide sequence ID" value="NZ_CP047654.1"/>
</dbReference>
<proteinExistence type="predicted"/>
<evidence type="ECO:0000256" key="1">
    <source>
        <dbReference type="ARBA" id="ARBA00012245"/>
    </source>
</evidence>
<dbReference type="SMART" id="SM00450">
    <property type="entry name" value="RHOD"/>
    <property type="match status" value="2"/>
</dbReference>
<dbReference type="InterPro" id="IPR001763">
    <property type="entry name" value="Rhodanese-like_dom"/>
</dbReference>
<dbReference type="Proteomes" id="UP001180840">
    <property type="component" value="Unassembled WGS sequence"/>
</dbReference>
<sequence>MSITVSPAELYEMIYQGLGSVVLFSHWEKDEGGGLRHYHSEHIPTAHFCDPARSLAGLPGSTAGRNPLPELSYVQASFDGWGLRSDRPVIVYDGGRGLWASRAWWTLRWAGVEDVRILDGGQKAWEEAGHKIVGGPGNITATDSDMTARLGCMPTATIDDVRAHNGILLDVRDSRRFAGEREILDLKAGHIPGAVNLPVTELLNEDFTFRTPEEIRARLAEVGVTDGADVIVYSGSGNHSSQALAAMEIAGVHGVRHYIGGWSQWAADPKNPVER</sequence>
<comment type="caution">
    <text evidence="5">The sequence shown here is derived from an EMBL/GenBank/DDBJ whole genome shotgun (WGS) entry which is preliminary data.</text>
</comment>
<organism evidence="5 6">
    <name type="scientific">Corynebacterium guangdongense</name>
    <dbReference type="NCBI Taxonomy" id="1783348"/>
    <lineage>
        <taxon>Bacteria</taxon>
        <taxon>Bacillati</taxon>
        <taxon>Actinomycetota</taxon>
        <taxon>Actinomycetes</taxon>
        <taxon>Mycobacteriales</taxon>
        <taxon>Corynebacteriaceae</taxon>
        <taxon>Corynebacterium</taxon>
    </lineage>
</organism>
<gene>
    <name evidence="5" type="ORF">J2S39_002045</name>
</gene>
<accession>A0ABU1ZZM3</accession>
<evidence type="ECO:0000256" key="3">
    <source>
        <dbReference type="ARBA" id="ARBA00047549"/>
    </source>
</evidence>
<dbReference type="CDD" id="cd01449">
    <property type="entry name" value="TST_Repeat_2"/>
    <property type="match status" value="1"/>
</dbReference>
<dbReference type="GO" id="GO:0004792">
    <property type="term" value="F:thiosulfate-cyanide sulfurtransferase activity"/>
    <property type="evidence" value="ECO:0007669"/>
    <property type="project" value="UniProtKB-EC"/>
</dbReference>
<dbReference type="InterPro" id="IPR036873">
    <property type="entry name" value="Rhodanese-like_dom_sf"/>
</dbReference>
<dbReference type="EMBL" id="JAVDXZ010000001">
    <property type="protein sequence ID" value="MDR7330369.1"/>
    <property type="molecule type" value="Genomic_DNA"/>
</dbReference>
<comment type="catalytic activity">
    <reaction evidence="3">
        <text>thiosulfate + hydrogen cyanide = thiocyanate + sulfite + 2 H(+)</text>
        <dbReference type="Rhea" id="RHEA:16881"/>
        <dbReference type="ChEBI" id="CHEBI:15378"/>
        <dbReference type="ChEBI" id="CHEBI:17359"/>
        <dbReference type="ChEBI" id="CHEBI:18022"/>
        <dbReference type="ChEBI" id="CHEBI:18407"/>
        <dbReference type="ChEBI" id="CHEBI:33542"/>
        <dbReference type="EC" id="2.8.1.1"/>
    </reaction>
</comment>
<protein>
    <recommendedName>
        <fullName evidence="1">thiosulfate sulfurtransferase</fullName>
        <ecNumber evidence="1">2.8.1.1</ecNumber>
    </recommendedName>
</protein>
<dbReference type="GO" id="GO:0016784">
    <property type="term" value="F:3-mercaptopyruvate sulfurtransferase activity"/>
    <property type="evidence" value="ECO:0007669"/>
    <property type="project" value="UniProtKB-EC"/>
</dbReference>
<feature type="domain" description="Rhodanese" evidence="4">
    <location>
        <begin position="39"/>
        <end position="134"/>
    </location>
</feature>